<dbReference type="FunFam" id="2.60.40.420:FF:000021">
    <property type="entry name" value="Extracellular dihydrogeodin oxidase/laccase"/>
    <property type="match status" value="1"/>
</dbReference>
<dbReference type="InterPro" id="IPR045087">
    <property type="entry name" value="Cu-oxidase_fam"/>
</dbReference>
<dbReference type="Pfam" id="PF07732">
    <property type="entry name" value="Cu-oxidase_3"/>
    <property type="match status" value="1"/>
</dbReference>
<dbReference type="InterPro" id="IPR008972">
    <property type="entry name" value="Cupredoxin"/>
</dbReference>
<dbReference type="InterPro" id="IPR002355">
    <property type="entry name" value="Cu_oxidase_Cu_BS"/>
</dbReference>
<evidence type="ECO:0000313" key="11">
    <source>
        <dbReference type="EMBL" id="CAF9933542.1"/>
    </source>
</evidence>
<dbReference type="CDD" id="cd13901">
    <property type="entry name" value="CuRO_3_MaLCC_like"/>
    <property type="match status" value="1"/>
</dbReference>
<keyword evidence="4" id="KW-0560">Oxidoreductase</keyword>
<keyword evidence="2" id="KW-0479">Metal-binding</keyword>
<evidence type="ECO:0000259" key="9">
    <source>
        <dbReference type="Pfam" id="PF07731"/>
    </source>
</evidence>
<dbReference type="FunFam" id="2.60.40.420:FF:000038">
    <property type="entry name" value="Extracellular dihydrogeodin oxidase/laccase"/>
    <property type="match status" value="1"/>
</dbReference>
<gene>
    <name evidence="11" type="ORF">HETSPECPRED_008693</name>
</gene>
<dbReference type="Pfam" id="PF00394">
    <property type="entry name" value="Cu-oxidase"/>
    <property type="match status" value="1"/>
</dbReference>
<dbReference type="Proteomes" id="UP000664521">
    <property type="component" value="Unassembled WGS sequence"/>
</dbReference>
<evidence type="ECO:0000256" key="1">
    <source>
        <dbReference type="ARBA" id="ARBA00010609"/>
    </source>
</evidence>
<keyword evidence="3" id="KW-0677">Repeat</keyword>
<dbReference type="OrthoDB" id="2121828at2759"/>
<keyword evidence="5" id="KW-0186">Copper</keyword>
<reference evidence="11" key="1">
    <citation type="submission" date="2021-03" db="EMBL/GenBank/DDBJ databases">
        <authorList>
            <person name="Tagirdzhanova G."/>
        </authorList>
    </citation>
    <scope>NUCLEOTIDE SEQUENCE</scope>
</reference>
<dbReference type="AlphaFoldDB" id="A0A8H3G2T5"/>
<name>A0A8H3G2T5_9LECA</name>
<feature type="signal peptide" evidence="7">
    <location>
        <begin position="1"/>
        <end position="15"/>
    </location>
</feature>
<dbReference type="Gene3D" id="2.60.40.420">
    <property type="entry name" value="Cupredoxins - blue copper proteins"/>
    <property type="match status" value="3"/>
</dbReference>
<proteinExistence type="inferred from homology"/>
<sequence length="579" mass="63318">MLFQRAGLSLLGTLSAPLLPDFLTSNPLPQGFPWGNRTAATTNPYEFSPTTGVIRKYDLTISRGFLAPDGVNKSVLLINNQFPAPKLEANWGDTFQITVHNQITGPEEGTALHWHGILQRATPWYDGVPSVQQCPIAPGKSMTYTFKADLYGTSWYHSHYSAQYAGGLAGPMIIYGPKNKAYDIDVGPVMLSDWYHGEYFSIVEQVVGTPGKPPPRSDNNLINGKMDYDCSKAPAGVACTPNAGISKFKFTQGKTHRLRLINPGSEGIQRFRIDNHTMTVIANDFVPVKPYDTDVVTLGIGQRTDVLVKATLPATSAVFMRSDISANCATANQPSAVAAIYYNKADTTKTPTTVAAPYDDSHCGNDPLAKTTPFFPFPATSNPATVQNIDITLGPNATGNVLWKMNGVSFRGNYDHPILLLANLGNVSYPDDPQWNVYNFGNNNSVRIIMKNTIPAAHPMHLHGHNFNVLAEGTGEWDGTVTHIQNTQRRDVQILLPAAVVNGAIVPSYLVIQYNTDNPGVWPLHCHIAWHVSAGLYINTMEQVDLIKKRVVPSTIAQTCRDWADYSGHNVVEQIDSGL</sequence>
<feature type="domain" description="Plastocyanin-like" evidence="8">
    <location>
        <begin position="188"/>
        <end position="344"/>
    </location>
</feature>
<dbReference type="InterPro" id="IPR011706">
    <property type="entry name" value="Cu-oxidase_C"/>
</dbReference>
<evidence type="ECO:0000256" key="2">
    <source>
        <dbReference type="ARBA" id="ARBA00022723"/>
    </source>
</evidence>
<evidence type="ECO:0000259" key="10">
    <source>
        <dbReference type="Pfam" id="PF07732"/>
    </source>
</evidence>
<evidence type="ECO:0000313" key="12">
    <source>
        <dbReference type="Proteomes" id="UP000664521"/>
    </source>
</evidence>
<evidence type="ECO:0008006" key="13">
    <source>
        <dbReference type="Google" id="ProtNLM"/>
    </source>
</evidence>
<accession>A0A8H3G2T5</accession>
<dbReference type="PANTHER" id="PTHR11709">
    <property type="entry name" value="MULTI-COPPER OXIDASE"/>
    <property type="match status" value="1"/>
</dbReference>
<comment type="caution">
    <text evidence="11">The sequence shown here is derived from an EMBL/GenBank/DDBJ whole genome shotgun (WGS) entry which is preliminary data.</text>
</comment>
<dbReference type="SUPFAM" id="SSF49503">
    <property type="entry name" value="Cupredoxins"/>
    <property type="match status" value="3"/>
</dbReference>
<dbReference type="InterPro" id="IPR001117">
    <property type="entry name" value="Cu-oxidase_2nd"/>
</dbReference>
<feature type="chain" id="PRO_5034299505" description="Laccase" evidence="7">
    <location>
        <begin position="16"/>
        <end position="579"/>
    </location>
</feature>
<dbReference type="Pfam" id="PF07731">
    <property type="entry name" value="Cu-oxidase_2"/>
    <property type="match status" value="1"/>
</dbReference>
<dbReference type="EMBL" id="CAJPDS010000068">
    <property type="protein sequence ID" value="CAF9933542.1"/>
    <property type="molecule type" value="Genomic_DNA"/>
</dbReference>
<dbReference type="PROSITE" id="PS00080">
    <property type="entry name" value="MULTICOPPER_OXIDASE2"/>
    <property type="match status" value="1"/>
</dbReference>
<evidence type="ECO:0000256" key="7">
    <source>
        <dbReference type="SAM" id="SignalP"/>
    </source>
</evidence>
<feature type="domain" description="Plastocyanin-like" evidence="9">
    <location>
        <begin position="432"/>
        <end position="543"/>
    </location>
</feature>
<comment type="similarity">
    <text evidence="1">Belongs to the multicopper oxidase family.</text>
</comment>
<feature type="domain" description="Plastocyanin-like" evidence="10">
    <location>
        <begin position="67"/>
        <end position="178"/>
    </location>
</feature>
<evidence type="ECO:0000256" key="4">
    <source>
        <dbReference type="ARBA" id="ARBA00023002"/>
    </source>
</evidence>
<keyword evidence="7" id="KW-0732">Signal</keyword>
<organism evidence="11 12">
    <name type="scientific">Heterodermia speciosa</name>
    <dbReference type="NCBI Taxonomy" id="116794"/>
    <lineage>
        <taxon>Eukaryota</taxon>
        <taxon>Fungi</taxon>
        <taxon>Dikarya</taxon>
        <taxon>Ascomycota</taxon>
        <taxon>Pezizomycotina</taxon>
        <taxon>Lecanoromycetes</taxon>
        <taxon>OSLEUM clade</taxon>
        <taxon>Lecanoromycetidae</taxon>
        <taxon>Caliciales</taxon>
        <taxon>Physciaceae</taxon>
        <taxon>Heterodermia</taxon>
    </lineage>
</organism>
<dbReference type="PANTHER" id="PTHR11709:SF145">
    <property type="entry name" value="LCC1"/>
    <property type="match status" value="1"/>
</dbReference>
<evidence type="ECO:0000256" key="5">
    <source>
        <dbReference type="ARBA" id="ARBA00023008"/>
    </source>
</evidence>
<dbReference type="CDD" id="cd13854">
    <property type="entry name" value="CuRO_1_MaLCC_like"/>
    <property type="match status" value="1"/>
</dbReference>
<evidence type="ECO:0000259" key="8">
    <source>
        <dbReference type="Pfam" id="PF00394"/>
    </source>
</evidence>
<keyword evidence="6" id="KW-0325">Glycoprotein</keyword>
<dbReference type="GO" id="GO:0016491">
    <property type="term" value="F:oxidoreductase activity"/>
    <property type="evidence" value="ECO:0007669"/>
    <property type="project" value="UniProtKB-KW"/>
</dbReference>
<evidence type="ECO:0000256" key="6">
    <source>
        <dbReference type="ARBA" id="ARBA00023180"/>
    </source>
</evidence>
<evidence type="ECO:0000256" key="3">
    <source>
        <dbReference type="ARBA" id="ARBA00022737"/>
    </source>
</evidence>
<dbReference type="InterPro" id="IPR011707">
    <property type="entry name" value="Cu-oxidase-like_N"/>
</dbReference>
<keyword evidence="12" id="KW-1185">Reference proteome</keyword>
<dbReference type="CDD" id="cd13880">
    <property type="entry name" value="CuRO_2_MaLCC_like"/>
    <property type="match status" value="1"/>
</dbReference>
<dbReference type="GO" id="GO:0005507">
    <property type="term" value="F:copper ion binding"/>
    <property type="evidence" value="ECO:0007669"/>
    <property type="project" value="InterPro"/>
</dbReference>
<protein>
    <recommendedName>
        <fullName evidence="13">Laccase</fullName>
    </recommendedName>
</protein>